<sequence>MHAVKSRGESERRQQLAVLACCEMEERLACLATESYEAWKRKYEEAKGKPKVDLYALEATKIKPTRFTDEPSPPYTATTRKTLQIFSVKVGGIGEGLHWPLQVFSMVALRDSDPCLTLTGPVRAVVLLDPVTFEVKLTVKGTTESDDKDLSALAVPLLCWVRDESLLNANYTSKLSTVQLTYSHLLSCVEASISVLVSSGAPLDGEVPVTGDGVMKLSRHVVSVEVNGKLKVSVEAWRQGDNQVVERWKEFPPKKADRSHGMLNFGFCRMKVTVAWSLIAVD</sequence>
<dbReference type="Pfam" id="PF20241">
    <property type="entry name" value="DUF6598"/>
    <property type="match status" value="2"/>
</dbReference>
<feature type="domain" description="DUF6598" evidence="1">
    <location>
        <begin position="204"/>
        <end position="274"/>
    </location>
</feature>
<name>A0A4U6VV56_SETVI</name>
<dbReference type="EMBL" id="CM016553">
    <property type="protein sequence ID" value="TKW33778.1"/>
    <property type="molecule type" value="Genomic_DNA"/>
</dbReference>
<protein>
    <recommendedName>
        <fullName evidence="1">DUF6598 domain-containing protein</fullName>
    </recommendedName>
</protein>
<feature type="domain" description="DUF6598" evidence="1">
    <location>
        <begin position="82"/>
        <end position="202"/>
    </location>
</feature>
<proteinExistence type="predicted"/>
<evidence type="ECO:0000313" key="3">
    <source>
        <dbReference type="Proteomes" id="UP000298652"/>
    </source>
</evidence>
<gene>
    <name evidence="2" type="ORF">SEVIR_2G261700v2</name>
</gene>
<organism evidence="2 3">
    <name type="scientific">Setaria viridis</name>
    <name type="common">Green bristlegrass</name>
    <name type="synonym">Setaria italica subsp. viridis</name>
    <dbReference type="NCBI Taxonomy" id="4556"/>
    <lineage>
        <taxon>Eukaryota</taxon>
        <taxon>Viridiplantae</taxon>
        <taxon>Streptophyta</taxon>
        <taxon>Embryophyta</taxon>
        <taxon>Tracheophyta</taxon>
        <taxon>Spermatophyta</taxon>
        <taxon>Magnoliopsida</taxon>
        <taxon>Liliopsida</taxon>
        <taxon>Poales</taxon>
        <taxon>Poaceae</taxon>
        <taxon>PACMAD clade</taxon>
        <taxon>Panicoideae</taxon>
        <taxon>Panicodae</taxon>
        <taxon>Paniceae</taxon>
        <taxon>Cenchrinae</taxon>
        <taxon>Setaria</taxon>
    </lineage>
</organism>
<dbReference type="PANTHER" id="PTHR33065">
    <property type="entry name" value="OS07G0486400 PROTEIN"/>
    <property type="match status" value="1"/>
</dbReference>
<reference evidence="2" key="1">
    <citation type="submission" date="2019-03" db="EMBL/GenBank/DDBJ databases">
        <title>WGS assembly of Setaria viridis.</title>
        <authorList>
            <person name="Huang P."/>
            <person name="Jenkins J."/>
            <person name="Grimwood J."/>
            <person name="Barry K."/>
            <person name="Healey A."/>
            <person name="Mamidi S."/>
            <person name="Sreedasyam A."/>
            <person name="Shu S."/>
            <person name="Feldman M."/>
            <person name="Wu J."/>
            <person name="Yu Y."/>
            <person name="Chen C."/>
            <person name="Johnson J."/>
            <person name="Rokhsar D."/>
            <person name="Baxter I."/>
            <person name="Schmutz J."/>
            <person name="Brutnell T."/>
            <person name="Kellogg E."/>
        </authorList>
    </citation>
    <scope>NUCLEOTIDE SEQUENCE [LARGE SCALE GENOMIC DNA]</scope>
</reference>
<keyword evidence="3" id="KW-1185">Reference proteome</keyword>
<dbReference type="InterPro" id="IPR046533">
    <property type="entry name" value="DUF6598"/>
</dbReference>
<accession>A0A4U6VV56</accession>
<dbReference type="OMA" id="CRMKVTV"/>
<dbReference type="Gramene" id="TKW33778">
    <property type="protein sequence ID" value="TKW33778"/>
    <property type="gene ID" value="SEVIR_2G261700v2"/>
</dbReference>
<evidence type="ECO:0000313" key="2">
    <source>
        <dbReference type="EMBL" id="TKW33778.1"/>
    </source>
</evidence>
<dbReference type="AlphaFoldDB" id="A0A4U6VV56"/>
<dbReference type="PANTHER" id="PTHR33065:SF177">
    <property type="entry name" value="OS08G0141000 PROTEIN"/>
    <property type="match status" value="1"/>
</dbReference>
<dbReference type="Proteomes" id="UP000298652">
    <property type="component" value="Chromosome 2"/>
</dbReference>
<evidence type="ECO:0000259" key="1">
    <source>
        <dbReference type="Pfam" id="PF20241"/>
    </source>
</evidence>